<dbReference type="WBParaSite" id="NBR_0001527801-mRNA-1">
    <property type="protein sequence ID" value="NBR_0001527801-mRNA-1"/>
    <property type="gene ID" value="NBR_0001527801"/>
</dbReference>
<dbReference type="Proteomes" id="UP000271162">
    <property type="component" value="Unassembled WGS sequence"/>
</dbReference>
<protein>
    <submittedName>
        <fullName evidence="3">VWFA domain-containing protein</fullName>
    </submittedName>
</protein>
<dbReference type="AlphaFoldDB" id="A0A0N4YEX5"/>
<dbReference type="EMBL" id="UYSL01021668">
    <property type="protein sequence ID" value="VDL78873.1"/>
    <property type="molecule type" value="Genomic_DNA"/>
</dbReference>
<name>A0A0N4YEX5_NIPBR</name>
<evidence type="ECO:0000313" key="1">
    <source>
        <dbReference type="EMBL" id="VDL78873.1"/>
    </source>
</evidence>
<organism evidence="3">
    <name type="scientific">Nippostrongylus brasiliensis</name>
    <name type="common">Rat hookworm</name>
    <dbReference type="NCBI Taxonomy" id="27835"/>
    <lineage>
        <taxon>Eukaryota</taxon>
        <taxon>Metazoa</taxon>
        <taxon>Ecdysozoa</taxon>
        <taxon>Nematoda</taxon>
        <taxon>Chromadorea</taxon>
        <taxon>Rhabditida</taxon>
        <taxon>Rhabditina</taxon>
        <taxon>Rhabditomorpha</taxon>
        <taxon>Strongyloidea</taxon>
        <taxon>Heligmosomidae</taxon>
        <taxon>Nippostrongylus</taxon>
    </lineage>
</organism>
<gene>
    <name evidence="1" type="ORF">NBR_LOCUS15279</name>
</gene>
<keyword evidence="2" id="KW-1185">Reference proteome</keyword>
<proteinExistence type="predicted"/>
<accession>A0A0N4YEX5</accession>
<reference evidence="3" key="1">
    <citation type="submission" date="2017-02" db="UniProtKB">
        <authorList>
            <consortium name="WormBaseParasite"/>
        </authorList>
    </citation>
    <scope>IDENTIFICATION</scope>
</reference>
<evidence type="ECO:0000313" key="3">
    <source>
        <dbReference type="WBParaSite" id="NBR_0001527801-mRNA-1"/>
    </source>
</evidence>
<evidence type="ECO:0000313" key="2">
    <source>
        <dbReference type="Proteomes" id="UP000271162"/>
    </source>
</evidence>
<reference evidence="1 2" key="2">
    <citation type="submission" date="2018-11" db="EMBL/GenBank/DDBJ databases">
        <authorList>
            <consortium name="Pathogen Informatics"/>
        </authorList>
    </citation>
    <scope>NUCLEOTIDE SEQUENCE [LARGE SCALE GENOMIC DNA]</scope>
</reference>
<sequence>MAAFVKRMFHYVRDSYLAPRNNTKTVILLTDGSGRCNQGRLSCKSLADKCDFNYTSSEAVIILLNNERFQWRKENTQLVFVPIGFSGKSLAATFGSQKPHITRPAVNFNALTEMFFATLMQHMCVASTRK</sequence>